<feature type="region of interest" description="Disordered" evidence="1">
    <location>
        <begin position="39"/>
        <end position="66"/>
    </location>
</feature>
<dbReference type="InterPro" id="IPR002514">
    <property type="entry name" value="Transposase_8"/>
</dbReference>
<dbReference type="PANTHER" id="PTHR33215">
    <property type="entry name" value="PROTEIN DISTAL ANTENNA"/>
    <property type="match status" value="1"/>
</dbReference>
<comment type="caution">
    <text evidence="2">The sequence shown here is derived from an EMBL/GenBank/DDBJ whole genome shotgun (WGS) entry which is preliminary data.</text>
</comment>
<dbReference type="InterPro" id="IPR051839">
    <property type="entry name" value="RD_transcriptional_regulator"/>
</dbReference>
<sequence length="155" mass="17404">MKDIAHMVRGSATSPNRRARASESAKVWVAIERVLTVPQGERGPSPLDPAAEYRPNDKIKGRPLNGKRYSDEFKATAVRRVIELGGTVKDVAAELGISRWTLHRWLRVRPLLQADSLDSPKQSAEIQRLMAELRQVTEERDMLKKAAAYFAKQTA</sequence>
<dbReference type="Proteomes" id="UP000191686">
    <property type="component" value="Unassembled WGS sequence"/>
</dbReference>
<dbReference type="EMBL" id="JYMX02000020">
    <property type="protein sequence ID" value="MCW3714272.1"/>
    <property type="molecule type" value="Genomic_DNA"/>
</dbReference>
<accession>A0ABD4UIX8</accession>
<name>A0ABD4UIX8_9BURK</name>
<gene>
    <name evidence="2" type="ORF">UE95_023595</name>
</gene>
<dbReference type="InterPro" id="IPR009057">
    <property type="entry name" value="Homeodomain-like_sf"/>
</dbReference>
<evidence type="ECO:0000313" key="3">
    <source>
        <dbReference type="Proteomes" id="UP000191686"/>
    </source>
</evidence>
<organism evidence="2 3">
    <name type="scientific">Burkholderia cenocepacia</name>
    <dbReference type="NCBI Taxonomy" id="95486"/>
    <lineage>
        <taxon>Bacteria</taxon>
        <taxon>Pseudomonadati</taxon>
        <taxon>Pseudomonadota</taxon>
        <taxon>Betaproteobacteria</taxon>
        <taxon>Burkholderiales</taxon>
        <taxon>Burkholderiaceae</taxon>
        <taxon>Burkholderia</taxon>
        <taxon>Burkholderia cepacia complex</taxon>
    </lineage>
</organism>
<dbReference type="Gene3D" id="1.10.10.60">
    <property type="entry name" value="Homeodomain-like"/>
    <property type="match status" value="1"/>
</dbReference>
<dbReference type="PANTHER" id="PTHR33215:SF13">
    <property type="entry name" value="PROTEIN DISTAL ANTENNA"/>
    <property type="match status" value="1"/>
</dbReference>
<evidence type="ECO:0000256" key="1">
    <source>
        <dbReference type="SAM" id="MobiDB-lite"/>
    </source>
</evidence>
<dbReference type="SUPFAM" id="SSF46689">
    <property type="entry name" value="Homeodomain-like"/>
    <property type="match status" value="1"/>
</dbReference>
<dbReference type="AlphaFoldDB" id="A0ABD4UIX8"/>
<proteinExistence type="predicted"/>
<evidence type="ECO:0000313" key="2">
    <source>
        <dbReference type="EMBL" id="MCW3714272.1"/>
    </source>
</evidence>
<reference evidence="2 3" key="1">
    <citation type="journal article" date="2017" name="Front. Microbiol.">
        <title>Genomics reveals a unique clone of Burkholderia cenocepacia harbouring an actively excising novel genomic island.</title>
        <authorList>
            <person name="Patil P."/>
            <person name="Mali S."/>
            <person name="Midha S."/>
            <person name="Gautam V."/>
            <person name="Dash L."/>
            <person name="Kumar S."/>
            <person name="Shastri J."/>
            <person name="Singhal L."/>
            <person name="Patil P.B."/>
        </authorList>
    </citation>
    <scope>NUCLEOTIDE SEQUENCE [LARGE SCALE GENOMIC DNA]</scope>
    <source>
        <strain evidence="2 3">BC-19</strain>
    </source>
</reference>
<protein>
    <submittedName>
        <fullName evidence="2">Transposase</fullName>
    </submittedName>
</protein>
<dbReference type="Pfam" id="PF01527">
    <property type="entry name" value="HTH_Tnp_1"/>
    <property type="match status" value="1"/>
</dbReference>
<reference evidence="2 3" key="2">
    <citation type="journal article" date="2017" name="Front. Microbiol.">
        <title>Genomics Reveals a Unique Clone of Burkholderia cenocepacia Harboring an Actively Excising Novel Genomic Island.</title>
        <authorList>
            <person name="Patil P.P."/>
            <person name="Mali S."/>
            <person name="Midha S."/>
            <person name="Gautam V."/>
            <person name="Dash L."/>
            <person name="Kumar S."/>
            <person name="Shastri J."/>
            <person name="Singhal L."/>
            <person name="Patil P.B."/>
        </authorList>
    </citation>
    <scope>NUCLEOTIDE SEQUENCE [LARGE SCALE GENOMIC DNA]</scope>
    <source>
        <strain evidence="2 3">BC-19</strain>
    </source>
</reference>
<dbReference type="RefSeq" id="WP_080323508.1">
    <property type="nucleotide sequence ID" value="NZ_JYMX02000020.1"/>
</dbReference>